<dbReference type="InterPro" id="IPR005094">
    <property type="entry name" value="Endonuclease_MobA/VirD2"/>
</dbReference>
<feature type="region of interest" description="Disordered" evidence="2">
    <location>
        <begin position="311"/>
        <end position="330"/>
    </location>
</feature>
<organism evidence="4 5">
    <name type="scientific">Brotonthovivens ammoniilytica</name>
    <dbReference type="NCBI Taxonomy" id="2981725"/>
    <lineage>
        <taxon>Bacteria</taxon>
        <taxon>Bacillati</taxon>
        <taxon>Bacillota</taxon>
        <taxon>Clostridia</taxon>
        <taxon>Lachnospirales</taxon>
        <taxon>Lachnospiraceae</taxon>
        <taxon>Brotonthovivens</taxon>
    </lineage>
</organism>
<feature type="domain" description="MobA/VirD2-like nuclease" evidence="3">
    <location>
        <begin position="44"/>
        <end position="145"/>
    </location>
</feature>
<accession>A0ABT2TIC0</accession>
<evidence type="ECO:0000259" key="3">
    <source>
        <dbReference type="Pfam" id="PF03432"/>
    </source>
</evidence>
<dbReference type="RefSeq" id="WP_158424726.1">
    <property type="nucleotide sequence ID" value="NZ_JAOQJQ010000002.1"/>
</dbReference>
<evidence type="ECO:0000313" key="4">
    <source>
        <dbReference type="EMBL" id="MCU6761958.1"/>
    </source>
</evidence>
<evidence type="ECO:0000256" key="1">
    <source>
        <dbReference type="SAM" id="Coils"/>
    </source>
</evidence>
<comment type="caution">
    <text evidence="4">The sequence shown here is derived from an EMBL/GenBank/DDBJ whole genome shotgun (WGS) entry which is preliminary data.</text>
</comment>
<reference evidence="4 5" key="1">
    <citation type="journal article" date="2021" name="ISME Commun">
        <title>Automated analysis of genomic sequences facilitates high-throughput and comprehensive description of bacteria.</title>
        <authorList>
            <person name="Hitch T.C.A."/>
        </authorList>
    </citation>
    <scope>NUCLEOTIDE SEQUENCE [LARGE SCALE GENOMIC DNA]</scope>
    <source>
        <strain evidence="4 5">Sanger_109</strain>
    </source>
</reference>
<dbReference type="Pfam" id="PF03432">
    <property type="entry name" value="Relaxase"/>
    <property type="match status" value="1"/>
</dbReference>
<gene>
    <name evidence="4" type="ORF">OCV88_06325</name>
</gene>
<name>A0ABT2TIC0_9FIRM</name>
<evidence type="ECO:0000313" key="5">
    <source>
        <dbReference type="Proteomes" id="UP001652442"/>
    </source>
</evidence>
<keyword evidence="1" id="KW-0175">Coiled coil</keyword>
<feature type="compositionally biased region" description="Low complexity" evidence="2">
    <location>
        <begin position="314"/>
        <end position="327"/>
    </location>
</feature>
<sequence>MAILKHIASKNSDYGEAQRYLMFQYNEDTMKPILDENGRLIPREEYYLDGINCDPFTFDMECKELNARYRKNQTFDEIKSHHYILSFDPRDTEENGLTGERAQQLSLEYARKNFPGHQALVCTHTDGNNKSGNIHVHIVINSLRKYDVERQDFMERSCDSRAGYKHHLTKDYLVYLKQDVMDLCRREQLHQVDLLSPAEKKITDREYHTRRRGQKKMDELNRKMIADGVTPRKTKFETQKDFLRNAIKEAAASARTQEDFQKFLAEKYGISFKVSRGRFSYLHPDRGKYMTGRSLGTHYEKEYLLSRWEKNARQEQSQQPDPEQSADISQNTIPGELPSFVFIKSNLRLVVDLQSCAKAQANAAYARRVKLSNLQQMAKTVAYIQEHGYDTEEDLETAFEEAKKQTADMRKSLRSTEGKLKQVNEQIHYTGQYLANKSVYRQFVNSRNRKKFRQEHQAELALYEAARKFLKAQSGDGKLPSMKLLKEEKEKLAALKNSQQEAYHNLRDYEKELNTVRTNVETFLGRDHSRKTVQEKETARS</sequence>
<dbReference type="EMBL" id="JAOQJQ010000002">
    <property type="protein sequence ID" value="MCU6761958.1"/>
    <property type="molecule type" value="Genomic_DNA"/>
</dbReference>
<dbReference type="Proteomes" id="UP001652442">
    <property type="component" value="Unassembled WGS sequence"/>
</dbReference>
<protein>
    <submittedName>
        <fullName evidence="4">Relaxase/mobilization nuclease domain-containing protein</fullName>
    </submittedName>
</protein>
<evidence type="ECO:0000256" key="2">
    <source>
        <dbReference type="SAM" id="MobiDB-lite"/>
    </source>
</evidence>
<proteinExistence type="predicted"/>
<feature type="coiled-coil region" evidence="1">
    <location>
        <begin position="453"/>
        <end position="512"/>
    </location>
</feature>
<keyword evidence="5" id="KW-1185">Reference proteome</keyword>